<proteinExistence type="predicted"/>
<dbReference type="AlphaFoldDB" id="A0A7U2ID42"/>
<sequence>MHDHHIAAAAHFHRLICCKVLLTAALVTARFTVVIRQPPAYDPILKTAIGITRLFKLGFCIIVEAQRGTEQPTAQMDNAVIFPPKSFESASYMLPCISPHLRAIMWQYKCDISPCIGRFGE</sequence>
<evidence type="ECO:0000313" key="1">
    <source>
        <dbReference type="EMBL" id="QRD07600.1"/>
    </source>
</evidence>
<dbReference type="Proteomes" id="UP000663193">
    <property type="component" value="Chromosome 23"/>
</dbReference>
<keyword evidence="2" id="KW-1185">Reference proteome</keyword>
<organism evidence="1 2">
    <name type="scientific">Phaeosphaeria nodorum (strain SN15 / ATCC MYA-4574 / FGSC 10173)</name>
    <name type="common">Glume blotch fungus</name>
    <name type="synonym">Parastagonospora nodorum</name>
    <dbReference type="NCBI Taxonomy" id="321614"/>
    <lineage>
        <taxon>Eukaryota</taxon>
        <taxon>Fungi</taxon>
        <taxon>Dikarya</taxon>
        <taxon>Ascomycota</taxon>
        <taxon>Pezizomycotina</taxon>
        <taxon>Dothideomycetes</taxon>
        <taxon>Pleosporomycetidae</taxon>
        <taxon>Pleosporales</taxon>
        <taxon>Pleosporineae</taxon>
        <taxon>Phaeosphaeriaceae</taxon>
        <taxon>Parastagonospora</taxon>
    </lineage>
</organism>
<name>A0A7U2ID42_PHANO</name>
<evidence type="ECO:0000313" key="2">
    <source>
        <dbReference type="Proteomes" id="UP000663193"/>
    </source>
</evidence>
<protein>
    <submittedName>
        <fullName evidence="1">Uncharacterized protein</fullName>
    </submittedName>
</protein>
<gene>
    <name evidence="1" type="ORF">JI435_447740</name>
</gene>
<dbReference type="VEuPathDB" id="FungiDB:JI435_447740"/>
<dbReference type="EMBL" id="CP069045">
    <property type="protein sequence ID" value="QRD07600.1"/>
    <property type="molecule type" value="Genomic_DNA"/>
</dbReference>
<reference evidence="2" key="1">
    <citation type="journal article" date="2021" name="BMC Genomics">
        <title>Chromosome-level genome assembly and manually-curated proteome of model necrotroph Parastagonospora nodorum Sn15 reveals a genome-wide trove of candidate effector homologs, and redundancy of virulence-related functions within an accessory chromosome.</title>
        <authorList>
            <person name="Bertazzoni S."/>
            <person name="Jones D.A.B."/>
            <person name="Phan H.T."/>
            <person name="Tan K.-C."/>
            <person name="Hane J.K."/>
        </authorList>
    </citation>
    <scope>NUCLEOTIDE SEQUENCE [LARGE SCALE GENOMIC DNA]</scope>
    <source>
        <strain evidence="2">SN15 / ATCC MYA-4574 / FGSC 10173)</strain>
    </source>
</reference>
<accession>A0A7U2ID42</accession>